<proteinExistence type="predicted"/>
<reference evidence="7" key="1">
    <citation type="submission" date="2025-08" db="UniProtKB">
        <authorList>
            <consortium name="RefSeq"/>
        </authorList>
    </citation>
    <scope>IDENTIFICATION</scope>
    <source>
        <tissue evidence="7">Whole larvae</tissue>
    </source>
</reference>
<keyword evidence="2" id="KW-0479">Metal-binding</keyword>
<dbReference type="InterPro" id="IPR012934">
    <property type="entry name" value="Znf_AD"/>
</dbReference>
<evidence type="ECO:0000256" key="2">
    <source>
        <dbReference type="PROSITE-ProRule" id="PRU01263"/>
    </source>
</evidence>
<feature type="compositionally biased region" description="Basic and acidic residues" evidence="3">
    <location>
        <begin position="313"/>
        <end position="322"/>
    </location>
</feature>
<feature type="region of interest" description="Disordered" evidence="3">
    <location>
        <begin position="296"/>
        <end position="355"/>
    </location>
</feature>
<evidence type="ECO:0000259" key="4">
    <source>
        <dbReference type="PROSITE" id="PS50157"/>
    </source>
</evidence>
<accession>A0ABM3MQY9</accession>
<feature type="binding site" evidence="2">
    <location>
        <position position="56"/>
    </location>
    <ligand>
        <name>Zn(2+)</name>
        <dbReference type="ChEBI" id="CHEBI:29105"/>
    </ligand>
</feature>
<dbReference type="SMART" id="SM00868">
    <property type="entry name" value="zf-AD"/>
    <property type="match status" value="1"/>
</dbReference>
<evidence type="ECO:0000256" key="3">
    <source>
        <dbReference type="SAM" id="MobiDB-lite"/>
    </source>
</evidence>
<evidence type="ECO:0000313" key="6">
    <source>
        <dbReference type="Proteomes" id="UP001652740"/>
    </source>
</evidence>
<dbReference type="InterPro" id="IPR013087">
    <property type="entry name" value="Znf_C2H2_type"/>
</dbReference>
<feature type="domain" description="C2H2-type" evidence="4">
    <location>
        <begin position="175"/>
        <end position="203"/>
    </location>
</feature>
<gene>
    <name evidence="7" type="primary">LOC116413655</name>
</gene>
<evidence type="ECO:0000256" key="1">
    <source>
        <dbReference type="PROSITE-ProRule" id="PRU00042"/>
    </source>
</evidence>
<feature type="domain" description="ZAD" evidence="5">
    <location>
        <begin position="12"/>
        <end position="80"/>
    </location>
</feature>
<feature type="compositionally biased region" description="Low complexity" evidence="3">
    <location>
        <begin position="335"/>
        <end position="347"/>
    </location>
</feature>
<organism evidence="6 7">
    <name type="scientific">Galleria mellonella</name>
    <name type="common">Greater wax moth</name>
    <dbReference type="NCBI Taxonomy" id="7137"/>
    <lineage>
        <taxon>Eukaryota</taxon>
        <taxon>Metazoa</taxon>
        <taxon>Ecdysozoa</taxon>
        <taxon>Arthropoda</taxon>
        <taxon>Hexapoda</taxon>
        <taxon>Insecta</taxon>
        <taxon>Pterygota</taxon>
        <taxon>Neoptera</taxon>
        <taxon>Endopterygota</taxon>
        <taxon>Lepidoptera</taxon>
        <taxon>Glossata</taxon>
        <taxon>Ditrysia</taxon>
        <taxon>Pyraloidea</taxon>
        <taxon>Pyralidae</taxon>
        <taxon>Galleriinae</taxon>
        <taxon>Galleria</taxon>
    </lineage>
</organism>
<dbReference type="PROSITE" id="PS50157">
    <property type="entry name" value="ZINC_FINGER_C2H2_2"/>
    <property type="match status" value="1"/>
</dbReference>
<dbReference type="PROSITE" id="PS00028">
    <property type="entry name" value="ZINC_FINGER_C2H2_1"/>
    <property type="match status" value="1"/>
</dbReference>
<protein>
    <submittedName>
        <fullName evidence="7">Uncharacterized protein LOC116413655</fullName>
    </submittedName>
</protein>
<name>A0ABM3MQY9_GALME</name>
<feature type="binding site" evidence="2">
    <location>
        <position position="53"/>
    </location>
    <ligand>
        <name>Zn(2+)</name>
        <dbReference type="ChEBI" id="CHEBI:29105"/>
    </ligand>
</feature>
<sequence>MDKVAVDPKLFITCRLCLEDMGLYQIVPAVQKQIKFCFDIEVAPFDGLPQLICKKCEAILSEYYKVKNSFLEKQNCLKVKLSLENENLTSLQESCSKSQEEMCSLRAGINLKTIKQGENRVQSKAKKRKRSSIGSISSTTTSVADIDSDDSLTKICKNPRKEGTSIMNKNYKKIFICKFCSQFFPNKFFLLEHSLTHHSKIKRKFSDVFKYFCVVKMNKIDDHKGCSFKNEVQYSQSQFIQHVNDINYYIIYTAKNKKTVSNRIESSDSDNEVLIKRENRKPLRLLSRSESNETVVIPNKCDNNNSSSDFEEEKNKTVDSKSKNQVCINIDSESSESNSEASNVVSNTIDDAKDTNDDHKTIQNIIEICYNKYTKRVTDYSKKSDLKSHIQHKFLSIGRKIINKQGFNCTGLLRFMEHQNLDITWQPKGSTSTYVRILTKIKDCQKENGIDFVWINETGVFPEQETTPHTIIPISSSNSSINHSQEQISITMPVGNQAVLYTTSADLEANSTSKLLNASPVANPKQLPKKNTVAEIKPNNNVTDNNVRNEDNDDTIFIELDDEVPDGNLCMPVITSTTSLACQGDNQINDPAANNPVSTNLQSNKNVNEVSTPTPAPRIKVKPVSELMPVNVTRNVTQQNTIGNKSWHLNQNLQNCVNQNVNVPYENMNNVYVLNTAEIQNLNKAPNVSMLQIANASTPSVESNIDERPKIVNDYIILDTVEMPNTKTYSPFKYFKTLLQMHNILLLDSRNEINQHFYCLIKFKVVFKQDNVKPVILCLSLHCLQNIFYIDIKDGGRMHIDMVKISANWQWEIIKIYQGDVVNKILFNSQKISAEVHEITKRFLCLLKSINYKKDVS</sequence>
<keyword evidence="1" id="KW-0863">Zinc-finger</keyword>
<evidence type="ECO:0000313" key="7">
    <source>
        <dbReference type="RefSeq" id="XP_052753784.1"/>
    </source>
</evidence>
<feature type="binding site" evidence="2">
    <location>
        <position position="14"/>
    </location>
    <ligand>
        <name>Zn(2+)</name>
        <dbReference type="ChEBI" id="CHEBI:29105"/>
    </ligand>
</feature>
<feature type="binding site" evidence="2">
    <location>
        <position position="17"/>
    </location>
    <ligand>
        <name>Zn(2+)</name>
        <dbReference type="ChEBI" id="CHEBI:29105"/>
    </ligand>
</feature>
<dbReference type="Proteomes" id="UP001652740">
    <property type="component" value="Unplaced"/>
</dbReference>
<dbReference type="Pfam" id="PF07776">
    <property type="entry name" value="zf-AD"/>
    <property type="match status" value="1"/>
</dbReference>
<dbReference type="SUPFAM" id="SSF57716">
    <property type="entry name" value="Glucocorticoid receptor-like (DNA-binding domain)"/>
    <property type="match status" value="1"/>
</dbReference>
<dbReference type="RefSeq" id="XP_052753784.1">
    <property type="nucleotide sequence ID" value="XM_052897824.1"/>
</dbReference>
<keyword evidence="6" id="KW-1185">Reference proteome</keyword>
<keyword evidence="2" id="KW-0862">Zinc</keyword>
<dbReference type="PROSITE" id="PS51915">
    <property type="entry name" value="ZAD"/>
    <property type="match status" value="1"/>
</dbReference>
<dbReference type="GeneID" id="116413655"/>
<evidence type="ECO:0000259" key="5">
    <source>
        <dbReference type="PROSITE" id="PS51915"/>
    </source>
</evidence>